<evidence type="ECO:0000313" key="8">
    <source>
        <dbReference type="EMBL" id="QKJ25174.1"/>
    </source>
</evidence>
<dbReference type="GO" id="GO:0005886">
    <property type="term" value="C:plasma membrane"/>
    <property type="evidence" value="ECO:0007669"/>
    <property type="project" value="UniProtKB-SubCell"/>
</dbReference>
<dbReference type="Gene3D" id="3.60.15.10">
    <property type="entry name" value="Ribonuclease Z/Hydroxyacylglutathione hydrolase-like"/>
    <property type="match status" value="1"/>
</dbReference>
<accession>A0A7D4UD99</accession>
<feature type="transmembrane region" description="Helical" evidence="6">
    <location>
        <begin position="157"/>
        <end position="174"/>
    </location>
</feature>
<feature type="transmembrane region" description="Helical" evidence="6">
    <location>
        <begin position="210"/>
        <end position="230"/>
    </location>
</feature>
<feature type="transmembrane region" description="Helical" evidence="6">
    <location>
        <begin position="81"/>
        <end position="103"/>
    </location>
</feature>
<sequence length="619" mass="66101">MNLVIASALWLFLWISAPENDASAIKSSYPDLAPIETLRAKFLANLAGVSSDAKGLVAGLTIGERGLISEELTAQMKELSLTHLVAVSGANFAIVTASIFFLMSALGLGRNLRFAIAVLAMFAYVLLVGPESSVLRAATMTLFVIVGLWLGRRVNPIHPLSWAVIFLLVADPGLAVDFGFGLSVFATLGLLLLATELFEKLAPKMNRWLALGLAATMSAQLFTMPILLMLESSIPVYSIIANLLVEFAVAPVTILGIAAVVAVIPFPPVAQLLSFLASLGAWWITEVAARLSALPLTRLPFVPGPHGVALMVLLVAGITTWLLGKTNRLRIIGSTAAFISILLPVGWVGSALFQRTALAGNWTVFNCDVGQGDALLIKSRGKVALIDVGREPERIDSCLDSLGISKIDLLVLTHFDADHVGGIFGAVSNRKIERALISGFSDDRPLVGSVETALAAQGVTPEVAFRGMVEIFGDGKFTVLSPTFEASEAEDSNDASIITYWELPGLSILALGDLGEPGQIRLMRNSYGYLEQMRAETLLVKVAHHGSADQSREFYELVQAELAVLSVGEGNDYGHPSERILRILNSSATAIYRTDTQGPIAFELEATEVKVRAAGKLSL</sequence>
<keyword evidence="3 6" id="KW-0812">Transmembrane</keyword>
<feature type="transmembrane region" description="Helical" evidence="6">
    <location>
        <begin position="236"/>
        <end position="262"/>
    </location>
</feature>
<evidence type="ECO:0000256" key="3">
    <source>
        <dbReference type="ARBA" id="ARBA00022692"/>
    </source>
</evidence>
<keyword evidence="5 6" id="KW-0472">Membrane</keyword>
<dbReference type="Proteomes" id="UP000501003">
    <property type="component" value="Chromosome"/>
</dbReference>
<dbReference type="Pfam" id="PF03772">
    <property type="entry name" value="Competence"/>
    <property type="match status" value="1"/>
</dbReference>
<feature type="transmembrane region" description="Helical" evidence="6">
    <location>
        <begin position="305"/>
        <end position="324"/>
    </location>
</feature>
<comment type="subcellular location">
    <subcellularLocation>
        <location evidence="1">Cell membrane</location>
        <topology evidence="1">Multi-pass membrane protein</topology>
    </subcellularLocation>
</comment>
<dbReference type="RefSeq" id="WP_173493471.1">
    <property type="nucleotide sequence ID" value="NZ_CP054056.1"/>
</dbReference>
<feature type="domain" description="Metallo-beta-lactamase" evidence="7">
    <location>
        <begin position="371"/>
        <end position="544"/>
    </location>
</feature>
<dbReference type="PANTHER" id="PTHR30619">
    <property type="entry name" value="DNA INTERNALIZATION/COMPETENCE PROTEIN COMEC/REC2"/>
    <property type="match status" value="1"/>
</dbReference>
<evidence type="ECO:0000256" key="5">
    <source>
        <dbReference type="ARBA" id="ARBA00023136"/>
    </source>
</evidence>
<dbReference type="SMART" id="SM00849">
    <property type="entry name" value="Lactamase_B"/>
    <property type="match status" value="1"/>
</dbReference>
<evidence type="ECO:0000256" key="2">
    <source>
        <dbReference type="ARBA" id="ARBA00022475"/>
    </source>
</evidence>
<keyword evidence="2" id="KW-1003">Cell membrane</keyword>
<dbReference type="NCBIfam" id="TIGR00360">
    <property type="entry name" value="ComEC_N-term"/>
    <property type="match status" value="1"/>
</dbReference>
<proteinExistence type="predicted"/>
<dbReference type="PANTHER" id="PTHR30619:SF1">
    <property type="entry name" value="RECOMBINATION PROTEIN 2"/>
    <property type="match status" value="1"/>
</dbReference>
<dbReference type="SUPFAM" id="SSF56281">
    <property type="entry name" value="Metallo-hydrolase/oxidoreductase"/>
    <property type="match status" value="1"/>
</dbReference>
<evidence type="ECO:0000256" key="1">
    <source>
        <dbReference type="ARBA" id="ARBA00004651"/>
    </source>
</evidence>
<dbReference type="InterPro" id="IPR004477">
    <property type="entry name" value="ComEC_N"/>
</dbReference>
<dbReference type="AlphaFoldDB" id="A0A7D4UD99"/>
<feature type="transmembrane region" description="Helical" evidence="6">
    <location>
        <begin position="133"/>
        <end position="150"/>
    </location>
</feature>
<protein>
    <submittedName>
        <fullName evidence="8">ComEC/Rec2 family competence protein</fullName>
    </submittedName>
</protein>
<dbReference type="Pfam" id="PF00753">
    <property type="entry name" value="Lactamase_B"/>
    <property type="match status" value="1"/>
</dbReference>
<reference evidence="8 9" key="1">
    <citation type="submission" date="2020-05" db="EMBL/GenBank/DDBJ databases">
        <title>Aquirufa sp. strain 15G-AUS-rot a new Aquirufa species.</title>
        <authorList>
            <person name="Pitt A."/>
            <person name="Hahn M.W."/>
        </authorList>
    </citation>
    <scope>NUCLEOTIDE SEQUENCE [LARGE SCALE GENOMIC DNA]</scope>
    <source>
        <strain evidence="8 9">15G-AUS-rot</strain>
    </source>
</reference>
<feature type="transmembrane region" description="Helical" evidence="6">
    <location>
        <begin position="331"/>
        <end position="353"/>
    </location>
</feature>
<feature type="transmembrane region" description="Helical" evidence="6">
    <location>
        <begin position="110"/>
        <end position="127"/>
    </location>
</feature>
<keyword evidence="9" id="KW-1185">Reference proteome</keyword>
<dbReference type="InterPro" id="IPR052159">
    <property type="entry name" value="Competence_DNA_uptake"/>
</dbReference>
<dbReference type="EMBL" id="CP054056">
    <property type="protein sequence ID" value="QKJ25174.1"/>
    <property type="molecule type" value="Genomic_DNA"/>
</dbReference>
<dbReference type="KEGG" id="aqg:HRU87_03000"/>
<evidence type="ECO:0000256" key="4">
    <source>
        <dbReference type="ARBA" id="ARBA00022989"/>
    </source>
</evidence>
<organism evidence="8 9">
    <name type="scientific">Aquiluna borgnonia</name>
    <dbReference type="NCBI Taxonomy" id="2499157"/>
    <lineage>
        <taxon>Bacteria</taxon>
        <taxon>Bacillati</taxon>
        <taxon>Actinomycetota</taxon>
        <taxon>Actinomycetes</taxon>
        <taxon>Micrococcales</taxon>
        <taxon>Microbacteriaceae</taxon>
        <taxon>Luna cluster</taxon>
        <taxon>Luna-1 subcluster</taxon>
        <taxon>Aquiluna</taxon>
    </lineage>
</organism>
<evidence type="ECO:0000313" key="9">
    <source>
        <dbReference type="Proteomes" id="UP000501003"/>
    </source>
</evidence>
<name>A0A7D4UD99_9MICO</name>
<gene>
    <name evidence="8" type="ORF">HRU87_03000</name>
</gene>
<keyword evidence="4 6" id="KW-1133">Transmembrane helix</keyword>
<evidence type="ECO:0000259" key="7">
    <source>
        <dbReference type="SMART" id="SM00849"/>
    </source>
</evidence>
<dbReference type="CDD" id="cd07731">
    <property type="entry name" value="ComA-like_MBL-fold"/>
    <property type="match status" value="1"/>
</dbReference>
<dbReference type="InterPro" id="IPR036866">
    <property type="entry name" value="RibonucZ/Hydroxyglut_hydro"/>
</dbReference>
<dbReference type="InterPro" id="IPR001279">
    <property type="entry name" value="Metallo-B-lactamas"/>
</dbReference>
<evidence type="ECO:0000256" key="6">
    <source>
        <dbReference type="SAM" id="Phobius"/>
    </source>
</evidence>
<dbReference type="InterPro" id="IPR035681">
    <property type="entry name" value="ComA-like_MBL"/>
</dbReference>